<dbReference type="PANTHER" id="PTHR30483">
    <property type="entry name" value="LEUCINE-SPECIFIC-BINDING PROTEIN"/>
    <property type="match status" value="1"/>
</dbReference>
<accession>C0CJB6</accession>
<sequence>MIVILPRRWARKAGEAANLREKDALQAVNRQQGAEVGLSALFKSGRSLKRWEENDMKKKLVGIALCAVLMLNAAACGTNETPDVVKIGFAGTLSGENALVGQYQKNAIKVVENELAENDGCIEIMGKPVKVEIVLEDTEAKADTCTNVYRKFIDDYDCTAIVGPNESSSALAACPVAQEAEVPTVAVFATNEEVTNVGDYIFRACYVDDFQGKVAASFAISELKAKTAAVLFSNADAYSKYLKDAFVEEF</sequence>
<dbReference type="EMBL" id="ACBZ01000041">
    <property type="protein sequence ID" value="EEG50142.1"/>
    <property type="molecule type" value="Genomic_DNA"/>
</dbReference>
<evidence type="ECO:0000256" key="2">
    <source>
        <dbReference type="ARBA" id="ARBA00022729"/>
    </source>
</evidence>
<keyword evidence="2" id="KW-0732">Signal</keyword>
<dbReference type="Proteomes" id="UP000003100">
    <property type="component" value="Unassembled WGS sequence"/>
</dbReference>
<dbReference type="Pfam" id="PF13458">
    <property type="entry name" value="Peripla_BP_6"/>
    <property type="match status" value="1"/>
</dbReference>
<evidence type="ECO:0000313" key="5">
    <source>
        <dbReference type="Proteomes" id="UP000003100"/>
    </source>
</evidence>
<proteinExistence type="inferred from homology"/>
<dbReference type="AlphaFoldDB" id="C0CJB6"/>
<protein>
    <recommendedName>
        <fullName evidence="3">Leucine-binding protein domain-containing protein</fullName>
    </recommendedName>
</protein>
<comment type="similarity">
    <text evidence="1">Belongs to the leucine-binding protein family.</text>
</comment>
<name>C0CJB6_BLAHS</name>
<dbReference type="PATRIC" id="fig|476272.21.peg.3945"/>
<reference evidence="4 5" key="2">
    <citation type="submission" date="2009-02" db="EMBL/GenBank/DDBJ databases">
        <title>Draft genome sequence of Blautia hydrogenotrophica DSM 10507 (Ruminococcus hydrogenotrophicus DSM 10507).</title>
        <authorList>
            <person name="Sudarsanam P."/>
            <person name="Ley R."/>
            <person name="Guruge J."/>
            <person name="Turnbaugh P.J."/>
            <person name="Mahowald M."/>
            <person name="Liep D."/>
            <person name="Gordon J."/>
        </authorList>
    </citation>
    <scope>NUCLEOTIDE SEQUENCE [LARGE SCALE GENOMIC DNA]</scope>
    <source>
        <strain evidence="5">DSM 10507 / JCM 14656 / S5a33</strain>
    </source>
</reference>
<dbReference type="SUPFAM" id="SSF53822">
    <property type="entry name" value="Periplasmic binding protein-like I"/>
    <property type="match status" value="1"/>
</dbReference>
<comment type="caution">
    <text evidence="4">The sequence shown here is derived from an EMBL/GenBank/DDBJ whole genome shotgun (WGS) entry which is preliminary data.</text>
</comment>
<organism evidence="4 5">
    <name type="scientific">Blautia hydrogenotrophica (strain DSM 10507 / JCM 14656 / S5a33)</name>
    <name type="common">Ruminococcus hydrogenotrophicus</name>
    <dbReference type="NCBI Taxonomy" id="476272"/>
    <lineage>
        <taxon>Bacteria</taxon>
        <taxon>Bacillati</taxon>
        <taxon>Bacillota</taxon>
        <taxon>Clostridia</taxon>
        <taxon>Lachnospirales</taxon>
        <taxon>Lachnospiraceae</taxon>
        <taxon>Blautia</taxon>
    </lineage>
</organism>
<dbReference type="eggNOG" id="COG0683">
    <property type="taxonomic scope" value="Bacteria"/>
</dbReference>
<dbReference type="InterPro" id="IPR028082">
    <property type="entry name" value="Peripla_BP_I"/>
</dbReference>
<dbReference type="InterPro" id="IPR051010">
    <property type="entry name" value="BCAA_transport"/>
</dbReference>
<evidence type="ECO:0000256" key="1">
    <source>
        <dbReference type="ARBA" id="ARBA00010062"/>
    </source>
</evidence>
<gene>
    <name evidence="4" type="ORF">RUMHYD_00934</name>
</gene>
<dbReference type="PANTHER" id="PTHR30483:SF6">
    <property type="entry name" value="PERIPLASMIC BINDING PROTEIN OF ABC TRANSPORTER FOR NATURAL AMINO ACIDS"/>
    <property type="match status" value="1"/>
</dbReference>
<dbReference type="HOGENOM" id="CLU_1113275_0_0_9"/>
<reference evidence="4 5" key="1">
    <citation type="submission" date="2009-01" db="EMBL/GenBank/DDBJ databases">
        <authorList>
            <person name="Fulton L."/>
            <person name="Clifton S."/>
            <person name="Fulton B."/>
            <person name="Xu J."/>
            <person name="Minx P."/>
            <person name="Pepin K.H."/>
            <person name="Johnson M."/>
            <person name="Bhonagiri V."/>
            <person name="Nash W.E."/>
            <person name="Mardis E.R."/>
            <person name="Wilson R.K."/>
        </authorList>
    </citation>
    <scope>NUCLEOTIDE SEQUENCE [LARGE SCALE GENOMIC DNA]</scope>
    <source>
        <strain evidence="5">DSM 10507 / JCM 14656 / S5a33</strain>
    </source>
</reference>
<dbReference type="InterPro" id="IPR028081">
    <property type="entry name" value="Leu-bd"/>
</dbReference>
<evidence type="ECO:0000259" key="3">
    <source>
        <dbReference type="Pfam" id="PF13458"/>
    </source>
</evidence>
<dbReference type="Gene3D" id="3.40.50.2300">
    <property type="match status" value="1"/>
</dbReference>
<keyword evidence="5" id="KW-1185">Reference proteome</keyword>
<evidence type="ECO:0000313" key="4">
    <source>
        <dbReference type="EMBL" id="EEG50142.1"/>
    </source>
</evidence>
<feature type="non-terminal residue" evidence="4">
    <location>
        <position position="250"/>
    </location>
</feature>
<feature type="domain" description="Leucine-binding protein" evidence="3">
    <location>
        <begin position="85"/>
        <end position="246"/>
    </location>
</feature>